<keyword evidence="3" id="KW-1185">Reference proteome</keyword>
<evidence type="ECO:0000313" key="3">
    <source>
        <dbReference type="Proteomes" id="UP000544122"/>
    </source>
</evidence>
<name>A0A7Y4GNX6_9BRAD</name>
<reference evidence="2 3" key="1">
    <citation type="submission" date="2020-03" db="EMBL/GenBank/DDBJ databases">
        <title>Bradyrhizobium diversity isolated from nodules of Indigofera sp.</title>
        <authorList>
            <person name="Klepa M."/>
            <person name="Helene L."/>
            <person name="Hungria M."/>
        </authorList>
    </citation>
    <scope>NUCLEOTIDE SEQUENCE [LARGE SCALE GENOMIC DNA]</scope>
    <source>
        <strain evidence="2 3">WSM 1791</strain>
    </source>
</reference>
<dbReference type="EMBL" id="JAAVLX010000002">
    <property type="protein sequence ID" value="NOJ39067.1"/>
    <property type="molecule type" value="Genomic_DNA"/>
</dbReference>
<sequence>MKTSKSPHERMEALERWSAGATLGILVGILIEIGILWKFEHHPGEAKFWFSILANALIGIGLAIEYFCIRWTIIASKEAEAENDAKLAAALNRAASAEEDLVAFRTTRRHVIGPQRAELTSLTRPFAGTVFDSAMSHFEREIGDILWDIEEALHAAGWQQIDWAAPANASAIRRSHRPISGSALAQNVEIEIDPNQRQALLPAAEALIQALNQSGIDAREAPYTSVNGNPHAVHIMVGPKR</sequence>
<evidence type="ECO:0000313" key="2">
    <source>
        <dbReference type="EMBL" id="NOJ39067.1"/>
    </source>
</evidence>
<proteinExistence type="predicted"/>
<keyword evidence="1" id="KW-1133">Transmembrane helix</keyword>
<dbReference type="AlphaFoldDB" id="A0A7Y4GNX6"/>
<keyword evidence="1" id="KW-0812">Transmembrane</keyword>
<keyword evidence="1" id="KW-0472">Membrane</keyword>
<comment type="caution">
    <text evidence="2">The sequence shown here is derived from an EMBL/GenBank/DDBJ whole genome shotgun (WGS) entry which is preliminary data.</text>
</comment>
<organism evidence="2 3">
    <name type="scientific">Bradyrhizobium australiense</name>
    <dbReference type="NCBI Taxonomy" id="2721161"/>
    <lineage>
        <taxon>Bacteria</taxon>
        <taxon>Pseudomonadati</taxon>
        <taxon>Pseudomonadota</taxon>
        <taxon>Alphaproteobacteria</taxon>
        <taxon>Hyphomicrobiales</taxon>
        <taxon>Nitrobacteraceae</taxon>
        <taxon>Bradyrhizobium</taxon>
    </lineage>
</organism>
<feature type="transmembrane region" description="Helical" evidence="1">
    <location>
        <begin position="20"/>
        <end position="37"/>
    </location>
</feature>
<evidence type="ECO:0000256" key="1">
    <source>
        <dbReference type="SAM" id="Phobius"/>
    </source>
</evidence>
<feature type="transmembrane region" description="Helical" evidence="1">
    <location>
        <begin position="49"/>
        <end position="69"/>
    </location>
</feature>
<gene>
    <name evidence="2" type="ORF">HCN58_05505</name>
</gene>
<dbReference type="Proteomes" id="UP000544122">
    <property type="component" value="Unassembled WGS sequence"/>
</dbReference>
<dbReference type="RefSeq" id="WP_171578332.1">
    <property type="nucleotide sequence ID" value="NZ_JAAVLX010000002.1"/>
</dbReference>
<protein>
    <submittedName>
        <fullName evidence="2">Uncharacterized protein</fullName>
    </submittedName>
</protein>
<accession>A0A7Y4GNX6</accession>